<feature type="region of interest" description="Disordered" evidence="2">
    <location>
        <begin position="1538"/>
        <end position="1565"/>
    </location>
</feature>
<protein>
    <submittedName>
        <fullName evidence="3">Uncharacterized protein</fullName>
    </submittedName>
</protein>
<reference evidence="3" key="1">
    <citation type="submission" date="2022-11" db="EMBL/GenBank/DDBJ databases">
        <authorList>
            <person name="Morgan W.R."/>
            <person name="Tartar A."/>
        </authorList>
    </citation>
    <scope>NUCLEOTIDE SEQUENCE</scope>
    <source>
        <strain evidence="3">ARSEF 373</strain>
    </source>
</reference>
<feature type="coiled-coil region" evidence="1">
    <location>
        <begin position="827"/>
        <end position="995"/>
    </location>
</feature>
<evidence type="ECO:0000256" key="1">
    <source>
        <dbReference type="SAM" id="Coils"/>
    </source>
</evidence>
<feature type="coiled-coil region" evidence="1">
    <location>
        <begin position="1039"/>
        <end position="1289"/>
    </location>
</feature>
<feature type="compositionally biased region" description="Polar residues" evidence="2">
    <location>
        <begin position="1409"/>
        <end position="1425"/>
    </location>
</feature>
<feature type="compositionally biased region" description="Low complexity" evidence="2">
    <location>
        <begin position="1296"/>
        <end position="1316"/>
    </location>
</feature>
<feature type="compositionally biased region" description="Low complexity" evidence="2">
    <location>
        <begin position="766"/>
        <end position="779"/>
    </location>
</feature>
<feature type="compositionally biased region" description="Polar residues" evidence="2">
    <location>
        <begin position="787"/>
        <end position="799"/>
    </location>
</feature>
<feature type="region of interest" description="Disordered" evidence="2">
    <location>
        <begin position="133"/>
        <end position="153"/>
    </location>
</feature>
<keyword evidence="4" id="KW-1185">Reference proteome</keyword>
<organism evidence="3 4">
    <name type="scientific">Lagenidium giganteum</name>
    <dbReference type="NCBI Taxonomy" id="4803"/>
    <lineage>
        <taxon>Eukaryota</taxon>
        <taxon>Sar</taxon>
        <taxon>Stramenopiles</taxon>
        <taxon>Oomycota</taxon>
        <taxon>Peronosporomycetes</taxon>
        <taxon>Pythiales</taxon>
        <taxon>Pythiaceae</taxon>
    </lineage>
</organism>
<feature type="coiled-coil region" evidence="1">
    <location>
        <begin position="199"/>
        <end position="544"/>
    </location>
</feature>
<dbReference type="Proteomes" id="UP001146120">
    <property type="component" value="Unassembled WGS sequence"/>
</dbReference>
<name>A0AAV2YEC3_9STRA</name>
<comment type="caution">
    <text evidence="3">The sequence shown here is derived from an EMBL/GenBank/DDBJ whole genome shotgun (WGS) entry which is preliminary data.</text>
</comment>
<feature type="region of interest" description="Disordered" evidence="2">
    <location>
        <begin position="1290"/>
        <end position="1331"/>
    </location>
</feature>
<keyword evidence="1" id="KW-0175">Coiled coil</keyword>
<reference evidence="3" key="2">
    <citation type="journal article" date="2023" name="Microbiol Resour">
        <title>Decontamination and Annotation of the Draft Genome Sequence of the Oomycete Lagenidium giganteum ARSEF 373.</title>
        <authorList>
            <person name="Morgan W.R."/>
            <person name="Tartar A."/>
        </authorList>
    </citation>
    <scope>NUCLEOTIDE SEQUENCE</scope>
    <source>
        <strain evidence="3">ARSEF 373</strain>
    </source>
</reference>
<feature type="region of interest" description="Disordered" evidence="2">
    <location>
        <begin position="765"/>
        <end position="803"/>
    </location>
</feature>
<feature type="compositionally biased region" description="Basic residues" evidence="2">
    <location>
        <begin position="1"/>
        <end position="13"/>
    </location>
</feature>
<evidence type="ECO:0000313" key="4">
    <source>
        <dbReference type="Proteomes" id="UP001146120"/>
    </source>
</evidence>
<feature type="compositionally biased region" description="Low complexity" evidence="2">
    <location>
        <begin position="1538"/>
        <end position="1557"/>
    </location>
</feature>
<feature type="compositionally biased region" description="Low complexity" evidence="2">
    <location>
        <begin position="135"/>
        <end position="152"/>
    </location>
</feature>
<proteinExistence type="predicted"/>
<feature type="region of interest" description="Disordered" evidence="2">
    <location>
        <begin position="1498"/>
        <end position="1526"/>
    </location>
</feature>
<feature type="region of interest" description="Disordered" evidence="2">
    <location>
        <begin position="1402"/>
        <end position="1463"/>
    </location>
</feature>
<evidence type="ECO:0000256" key="2">
    <source>
        <dbReference type="SAM" id="MobiDB-lite"/>
    </source>
</evidence>
<feature type="region of interest" description="Disordered" evidence="2">
    <location>
        <begin position="1"/>
        <end position="27"/>
    </location>
</feature>
<dbReference type="EMBL" id="DAKRPA010000437">
    <property type="protein sequence ID" value="DAZ92403.1"/>
    <property type="molecule type" value="Genomic_DNA"/>
</dbReference>
<gene>
    <name evidence="3" type="ORF">N0F65_003786</name>
</gene>
<evidence type="ECO:0000313" key="3">
    <source>
        <dbReference type="EMBL" id="DAZ92403.1"/>
    </source>
</evidence>
<sequence length="1565" mass="175732">MSPSSGHKKHRRPIDKLPNGQSSSASRLPVDAVGASANGNAFAVDPTGVMAIPHAGHNLPPELLLQFQQQFQAQQTFQQQQQAMTPVHPGNAAAFRFPMASMQPPMQPMPALQQTYSAPFLHPAILSAPTPLRHASSAYQPQQQPPQSQLPADTAVDGDLVRRMEKKEQMMSQLGSFLSQMQQESEGTTHAWKETLVANAELKQLNSLLTQQLEQARASDEEARAQLVQVTQDLETALQALKDMDAKHVEELTIMDDEIKRRAAAAEEMTSAHEQRVKSLEADLQTWQQDHQEAIAKAQSLEEAMRKAEQGHRMVLEQAHDDHEAVELALADARAQLAQLDKDKQELGAHLWNATREIEQVKQAVVEWETKHNAVVTELENVRQKWSDQCQQLQHDRAEQGGRHAMLQQQVHELDAQCQTERAQKEELNALMLREMRRFQDEMEQLEQQHQQTIAQVVHERDQWQHQALVLQEQHTAREREAAALQQELEALRLQAERINEENQHLQAHGSEKASTLQELNAELRHALSEMHAMQTRYQQMESEHNALETGVRQCMQVLNGSSTSGAGVSDFPGNVLKALDDLVQLRSTMEQVKVSMLRLQQDQDNERERARAKEQDLQQQLAHARQELATTRQDAATLAGEVDQLTRANGGHEAQWQAQVDKLTKELDDVRGQAALQVLQLQKALESQRQRAFQLESDKNDLLHEAEHVNASMAALYQTKNALQTELDQLKSSWKEQQLELADVKDSYDDLEAQARRTADELNARLSESQSQLSQLRSRQQDSDKQWSALQAAHTTLQSEHDAVVRQLQSEQGRSQEEQRSLQSQLDDKMRRMDEMVEMLTQLRAKTEFLEQARSQEEHATRQEVEKLQQQALAAAQDKKRIELQLAHAKTQLETQMHELATLQEEKRQFVQTHTEMDEELAGLRSENARCKGELERLARAKSGLQVELHRVTDEAQDVLRQFEVLRRDARLHEQTLQSELEKARKDVDDLRIETSESNALAEELQTKLTSIQSAANATINDLMSELQHAQETLTFDKGRLQKEIEKLKLEAQALEEDARRKEHEAKDAQLALRMTKDQALEKENELTMKLTRATHALDQKKNEVEKLGKELEARTAKCAEYERKWTPMMHAKEALQTKQNELKQALDHKTREAHDVETRLRDDLAKLIKDKRELDAVYVTLREEHEALRAHTSGYQQQWQSDNKTLKQSLERAKAELARANADVQALTQRLESCQNAANETVAELSARLQAADQQREISLHGVQRELHLERERRREAEVQKMELQRLLRQRGGSSNNNNSSSNLSNSSSNNNNNVMTNGEDGGWGMAYGAPSVPDSEVIPTAQAPTPAAVTPVPSVSKAAVASEVRKFYANEPMSKTELANLPMALIKAQIGLDMANDFVDRKSPAPQRTPQRAPSPQVATTDDNNDDIPTLALDKLTQRPEADSADDDSSDRLTLSQKRTQVGASQSYLALLSGRSGSSERYAVAPLGEVAVKTRVSKHDAAGGKKQQLTKKKKPSGGGAGTAAAAGVYATLPTATATSSSSTTGGNSKPKSTSKLLPRISS</sequence>
<dbReference type="Gene3D" id="1.10.287.1490">
    <property type="match status" value="1"/>
</dbReference>
<accession>A0AAV2YEC3</accession>